<feature type="transmembrane region" description="Helical" evidence="2">
    <location>
        <begin position="15"/>
        <end position="33"/>
    </location>
</feature>
<protein>
    <recommendedName>
        <fullName evidence="3">Rhodopsin domain-containing protein</fullName>
    </recommendedName>
</protein>
<dbReference type="Pfam" id="PF20684">
    <property type="entry name" value="Fung_rhodopsin"/>
    <property type="match status" value="1"/>
</dbReference>
<sequence length="544" mass="60416">MGSRTSNIREDRSPVIEIATYASAGALILFFIARQIMKAIVFRKVALDDLFILMATSFAIGLSATTLILTSKGFGILAFLSDERADTIMKGLYASELLYVFSLCFAKLSILVLFYNVVVLRTHRFFVLGFGICIFAWSVASAGATAFQCDMPRPWEMMTLRCFNTRIFWLVYCAIDMSTELFIVMLSVDLVAHLRVRMSRKLAVVACFAPRLLVVAAALVRAVYFYQVTPHSRPEYDLWIATVCTQVHVCVSICTACIPYMVPFFKSLQGNMWRSYSTRSWSTKSRFSHLSGQSPNRLRKREANIRFESPKSSRNLVKMPERVSIVSPRIPSPMPISPFMPPPISSLQLSLNLPNQAEPGEARRLSTSDTLYDSDSEEVFDMVSLQTAISFAPAPITPPAQARFSSAAVMDMEESFDYLALLGNSDSSSSSSCYSSCASTPTRSEATTRFSLFPRESLYYMPLHSAAHLSVPSVVNPGGNQVPTETDQMTRTLARQTLPAPIRSHDFDDFAHPARSASSRSHPKFSTTPRLHAPPPTAMSPDCS</sequence>
<comment type="caution">
    <text evidence="4">The sequence shown here is derived from an EMBL/GenBank/DDBJ whole genome shotgun (WGS) entry which is preliminary data.</text>
</comment>
<evidence type="ECO:0000313" key="5">
    <source>
        <dbReference type="Proteomes" id="UP000801428"/>
    </source>
</evidence>
<feature type="transmembrane region" description="Helical" evidence="2">
    <location>
        <begin position="202"/>
        <end position="226"/>
    </location>
</feature>
<evidence type="ECO:0000256" key="1">
    <source>
        <dbReference type="SAM" id="MobiDB-lite"/>
    </source>
</evidence>
<dbReference type="InterPro" id="IPR049326">
    <property type="entry name" value="Rhodopsin_dom_fungi"/>
</dbReference>
<evidence type="ECO:0000313" key="4">
    <source>
        <dbReference type="EMBL" id="KAF2998435.1"/>
    </source>
</evidence>
<keyword evidence="5" id="KW-1185">Reference proteome</keyword>
<feature type="domain" description="Rhodopsin" evidence="3">
    <location>
        <begin position="34"/>
        <end position="266"/>
    </location>
</feature>
<keyword evidence="2" id="KW-0812">Transmembrane</keyword>
<dbReference type="PANTHER" id="PTHR38794:SF1">
    <property type="entry name" value="INTEGRAL MEMBRANE PROTEIN"/>
    <property type="match status" value="1"/>
</dbReference>
<feature type="transmembrane region" description="Helical" evidence="2">
    <location>
        <begin position="125"/>
        <end position="147"/>
    </location>
</feature>
<proteinExistence type="predicted"/>
<feature type="transmembrane region" description="Helical" evidence="2">
    <location>
        <begin position="167"/>
        <end position="190"/>
    </location>
</feature>
<name>A0A9P4T9F8_CURKU</name>
<keyword evidence="2" id="KW-1133">Transmembrane helix</keyword>
<feature type="compositionally biased region" description="Basic and acidic residues" evidence="1">
    <location>
        <begin position="503"/>
        <end position="512"/>
    </location>
</feature>
<organism evidence="4 5">
    <name type="scientific">Curvularia kusanoi</name>
    <name type="common">Cochliobolus kusanoi</name>
    <dbReference type="NCBI Taxonomy" id="90978"/>
    <lineage>
        <taxon>Eukaryota</taxon>
        <taxon>Fungi</taxon>
        <taxon>Dikarya</taxon>
        <taxon>Ascomycota</taxon>
        <taxon>Pezizomycotina</taxon>
        <taxon>Dothideomycetes</taxon>
        <taxon>Pleosporomycetidae</taxon>
        <taxon>Pleosporales</taxon>
        <taxon>Pleosporineae</taxon>
        <taxon>Pleosporaceae</taxon>
        <taxon>Curvularia</taxon>
    </lineage>
</organism>
<accession>A0A9P4T9F8</accession>
<dbReference type="PANTHER" id="PTHR38794">
    <property type="entry name" value="INTEGRAL MEMBRANE PROTEIN"/>
    <property type="match status" value="1"/>
</dbReference>
<reference evidence="4" key="1">
    <citation type="submission" date="2019-04" db="EMBL/GenBank/DDBJ databases">
        <title>Sequencing of skin fungus with MAO and IRED activity.</title>
        <authorList>
            <person name="Marsaioli A.J."/>
            <person name="Bonatto J.M.C."/>
            <person name="Reis Junior O."/>
        </authorList>
    </citation>
    <scope>NUCLEOTIDE SEQUENCE</scope>
    <source>
        <strain evidence="4">30M1</strain>
    </source>
</reference>
<evidence type="ECO:0000259" key="3">
    <source>
        <dbReference type="Pfam" id="PF20684"/>
    </source>
</evidence>
<evidence type="ECO:0000256" key="2">
    <source>
        <dbReference type="SAM" id="Phobius"/>
    </source>
</evidence>
<dbReference type="Proteomes" id="UP000801428">
    <property type="component" value="Unassembled WGS sequence"/>
</dbReference>
<feature type="transmembrane region" description="Helical" evidence="2">
    <location>
        <begin position="97"/>
        <end position="118"/>
    </location>
</feature>
<keyword evidence="2" id="KW-0472">Membrane</keyword>
<feature type="transmembrane region" description="Helical" evidence="2">
    <location>
        <begin position="45"/>
        <end position="69"/>
    </location>
</feature>
<feature type="region of interest" description="Disordered" evidence="1">
    <location>
        <begin position="503"/>
        <end position="544"/>
    </location>
</feature>
<dbReference type="AlphaFoldDB" id="A0A9P4T9F8"/>
<dbReference type="OrthoDB" id="3918601at2759"/>
<dbReference type="EMBL" id="SWKU01000019">
    <property type="protein sequence ID" value="KAF2998435.1"/>
    <property type="molecule type" value="Genomic_DNA"/>
</dbReference>
<gene>
    <name evidence="4" type="ORF">E8E13_000162</name>
</gene>